<dbReference type="SUPFAM" id="SSF55545">
    <property type="entry name" value="beta-N-acetylhexosaminidase-like domain"/>
    <property type="match status" value="1"/>
</dbReference>
<comment type="caution">
    <text evidence="5">The sequence shown here is derived from an EMBL/GenBank/DDBJ whole genome shotgun (WGS) entry which is preliminary data.</text>
</comment>
<feature type="domain" description="Gylcosyl hydrolase 115 C-terminal" evidence="4">
    <location>
        <begin position="680"/>
        <end position="849"/>
    </location>
</feature>
<gene>
    <name evidence="5" type="ORF">Q763_08240</name>
</gene>
<dbReference type="EMBL" id="JRLV01000007">
    <property type="protein sequence ID" value="KGO81621.1"/>
    <property type="molecule type" value="Genomic_DNA"/>
</dbReference>
<feature type="domain" description="Alpha glucuronidase N-terminal" evidence="3">
    <location>
        <begin position="48"/>
        <end position="148"/>
    </location>
</feature>
<accession>A0A0A2LQL4</accession>
<keyword evidence="1 5" id="KW-0378">Hydrolase</keyword>
<dbReference type="InterPro" id="IPR005154">
    <property type="entry name" value="Glyco_hydro_67_aGlcAse_N"/>
</dbReference>
<dbReference type="Proteomes" id="UP000030129">
    <property type="component" value="Unassembled WGS sequence"/>
</dbReference>
<organism evidence="5 6">
    <name type="scientific">Flavobacterium beibuense F44-8</name>
    <dbReference type="NCBI Taxonomy" id="1406840"/>
    <lineage>
        <taxon>Bacteria</taxon>
        <taxon>Pseudomonadati</taxon>
        <taxon>Bacteroidota</taxon>
        <taxon>Flavobacteriia</taxon>
        <taxon>Flavobacteriales</taxon>
        <taxon>Flavobacteriaceae</taxon>
        <taxon>Flavobacterium</taxon>
    </lineage>
</organism>
<evidence type="ECO:0000256" key="1">
    <source>
        <dbReference type="ARBA" id="ARBA00022801"/>
    </source>
</evidence>
<protein>
    <submittedName>
        <fullName evidence="5">Glycosyhydrolase</fullName>
    </submittedName>
</protein>
<feature type="signal peptide" evidence="2">
    <location>
        <begin position="1"/>
        <end position="18"/>
    </location>
</feature>
<dbReference type="InterPro" id="IPR029018">
    <property type="entry name" value="Hex-like_dom2"/>
</dbReference>
<dbReference type="Gene3D" id="3.20.20.520">
    <property type="entry name" value="Glycosyl hydrolase family 115"/>
    <property type="match status" value="1"/>
</dbReference>
<dbReference type="eggNOG" id="ENOG502Z7KK">
    <property type="taxonomic scope" value="Bacteria"/>
</dbReference>
<dbReference type="Gene3D" id="3.30.379.10">
    <property type="entry name" value="Chitobiase/beta-hexosaminidase domain 2-like"/>
    <property type="match status" value="1"/>
</dbReference>
<dbReference type="InterPro" id="IPR042301">
    <property type="entry name" value="GH115_sf"/>
</dbReference>
<dbReference type="Pfam" id="PF17829">
    <property type="entry name" value="GH115_C"/>
    <property type="match status" value="1"/>
</dbReference>
<dbReference type="PANTHER" id="PTHR37842:SF2">
    <property type="entry name" value="GYLCOSYL HYDROLASE 115 C-TERMINAL DOMAIN-CONTAINING PROTEIN"/>
    <property type="match status" value="1"/>
</dbReference>
<dbReference type="Gene3D" id="1.20.58.2150">
    <property type="match status" value="1"/>
</dbReference>
<evidence type="ECO:0000313" key="6">
    <source>
        <dbReference type="Proteomes" id="UP000030129"/>
    </source>
</evidence>
<name>A0A0A2LQL4_9FLAO</name>
<evidence type="ECO:0000313" key="5">
    <source>
        <dbReference type="EMBL" id="KGO81621.1"/>
    </source>
</evidence>
<evidence type="ECO:0000256" key="2">
    <source>
        <dbReference type="SAM" id="SignalP"/>
    </source>
</evidence>
<dbReference type="Pfam" id="PF15979">
    <property type="entry name" value="Glyco_hydro_115"/>
    <property type="match status" value="1"/>
</dbReference>
<evidence type="ECO:0000259" key="4">
    <source>
        <dbReference type="Pfam" id="PF17829"/>
    </source>
</evidence>
<sequence>MKQIITFLITLVSLNSVAQEVITDINNGIDFPVVTTETVTPVFYDKNEDSLVSIAVNLFTDDIKRVTGKRPQQLTKINKEKNIIIIGTVEKCSFLRELEKNKKIDFSSLKGKWDGYMIQVINNPFKGVDKALIIAGSNKRGAAYGALELTKQMGVSPWYWWADVPVKKKEQVFIKSNVNINDAPKVKYRGIFINDEAPALSGWVEENFGKFNHEFYTKVFELLLRNKANYLWPAMWGRAFNDDDKLNPILADKWGIVMGTSHHEPMLRAQEEWKRYGSGAWDYTKNEVVLKNFWKKGIENMGSHESLVTIGMRGDGDEPMTEGTATALLERIVKDQRNIIEEVTGRPAEVTPQVWALYKEVQDYYDKGMRVPDDVTLLLCDDNWGNIRKLPARDEKERKGGYGIYYHFDYVGGPRNYKWINTNNIARVWEQMHLAWEYNVKQIWIVNVGDIKPMEFPISFFLDYAWNPDKWTPDNLRGYYTQWAKGQFGDTYAKEIGVVLREYGQLASRRKPELVDENTYSIENYDEAFRVVNEYKKLLEKAEKIEKQLPKDYKDAYYQLVLHPIQANENLHKMYVTVALNKKYTSQNNVKANVYADLVKELFIKDSLISKQYNKELSGGKWNHFMDQTHIGYTSWFDPKNNIMPSVSYVSDDAKIKPNNEIIEVIKSSKEEAIMDTNTVFYEKDGYVSINAENYSKANNTNGIEWKIIPDIGRTASGVSPFPVTAAAQDPNSGGPSLEYTFYSYEDGPVNIQTYFSPTLNFHNTDSGLLYAVSVDDSQPVILSINREKGERAWAGWVANNIIIKETTLKELKSGKHTVKIWMVDPGVVLQKIILDFGGMKKSYLGPPETR</sequence>
<dbReference type="Pfam" id="PF03648">
    <property type="entry name" value="Glyco_hydro_67N"/>
    <property type="match status" value="1"/>
</dbReference>
<reference evidence="5 6" key="1">
    <citation type="submission" date="2013-09" db="EMBL/GenBank/DDBJ databases">
        <authorList>
            <person name="Zeng Z."/>
            <person name="Chen C."/>
        </authorList>
    </citation>
    <scope>NUCLEOTIDE SEQUENCE [LARGE SCALE GENOMIC DNA]</scope>
    <source>
        <strain evidence="5 6">F44-8</strain>
    </source>
</reference>
<dbReference type="Gene3D" id="2.60.120.1620">
    <property type="match status" value="1"/>
</dbReference>
<dbReference type="InterPro" id="IPR031924">
    <property type="entry name" value="GH115"/>
</dbReference>
<dbReference type="AlphaFoldDB" id="A0A0A2LQL4"/>
<keyword evidence="2" id="KW-0732">Signal</keyword>
<feature type="chain" id="PRO_5002002368" evidence="2">
    <location>
        <begin position="19"/>
        <end position="851"/>
    </location>
</feature>
<dbReference type="STRING" id="1406840.Q763_08240"/>
<dbReference type="GO" id="GO:0045493">
    <property type="term" value="P:xylan catabolic process"/>
    <property type="evidence" value="ECO:0007669"/>
    <property type="project" value="InterPro"/>
</dbReference>
<dbReference type="RefSeq" id="WP_035133007.1">
    <property type="nucleotide sequence ID" value="NZ_JRLV01000007.1"/>
</dbReference>
<dbReference type="GO" id="GO:0046559">
    <property type="term" value="F:alpha-glucuronidase activity"/>
    <property type="evidence" value="ECO:0007669"/>
    <property type="project" value="InterPro"/>
</dbReference>
<keyword evidence="6" id="KW-1185">Reference proteome</keyword>
<evidence type="ECO:0000259" key="3">
    <source>
        <dbReference type="Pfam" id="PF03648"/>
    </source>
</evidence>
<dbReference type="PANTHER" id="PTHR37842">
    <property type="match status" value="1"/>
</dbReference>
<dbReference type="InterPro" id="IPR041437">
    <property type="entry name" value="GH115_C"/>
</dbReference>
<proteinExistence type="predicted"/>